<organism evidence="1">
    <name type="scientific">Prunus dulcis</name>
    <name type="common">Almond</name>
    <name type="synonym">Amygdalus dulcis</name>
    <dbReference type="NCBI Taxonomy" id="3755"/>
    <lineage>
        <taxon>Eukaryota</taxon>
        <taxon>Viridiplantae</taxon>
        <taxon>Streptophyta</taxon>
        <taxon>Embryophyta</taxon>
        <taxon>Tracheophyta</taxon>
        <taxon>Spermatophyta</taxon>
        <taxon>Magnoliopsida</taxon>
        <taxon>eudicotyledons</taxon>
        <taxon>Gunneridae</taxon>
        <taxon>Pentapetalae</taxon>
        <taxon>rosids</taxon>
        <taxon>fabids</taxon>
        <taxon>Rosales</taxon>
        <taxon>Rosaceae</taxon>
        <taxon>Amygdaloideae</taxon>
        <taxon>Amygdaleae</taxon>
        <taxon>Prunus</taxon>
    </lineage>
</organism>
<name>A0A4Y1R6R5_PRUDU</name>
<gene>
    <name evidence="1" type="ORF">Prudu_009639</name>
</gene>
<accession>A0A4Y1R6R5</accession>
<dbReference type="AlphaFoldDB" id="A0A4Y1R6R5"/>
<protein>
    <submittedName>
        <fullName evidence="1">Uncharacterized protein</fullName>
    </submittedName>
</protein>
<reference evidence="1" key="1">
    <citation type="journal article" date="2019" name="Science">
        <title>Mutation of a bHLH transcription factor allowed almond domestication.</title>
        <authorList>
            <person name="Sanchez-Perez R."/>
            <person name="Pavan S."/>
            <person name="Mazzeo R."/>
            <person name="Moldovan C."/>
            <person name="Aiese Cigliano R."/>
            <person name="Del Cueto J."/>
            <person name="Ricciardi F."/>
            <person name="Lotti C."/>
            <person name="Ricciardi L."/>
            <person name="Dicenta F."/>
            <person name="Lopez-Marques R.L."/>
            <person name="Lindberg Moller B."/>
        </authorList>
    </citation>
    <scope>NUCLEOTIDE SEQUENCE</scope>
</reference>
<dbReference type="EMBL" id="AP019299">
    <property type="protein sequence ID" value="BBG99821.1"/>
    <property type="molecule type" value="Genomic_DNA"/>
</dbReference>
<evidence type="ECO:0000313" key="1">
    <source>
        <dbReference type="EMBL" id="BBG99821.1"/>
    </source>
</evidence>
<sequence>MDYEVSDVYQSDDDDDTIAHFALFSDCDPISFQEAVKEPKWQKPMDAEILALRKMNMGADRPSKLVEKD</sequence>
<proteinExistence type="predicted"/>